<accession>A7MN33</accession>
<dbReference type="HOGENOM" id="CLU_3215137_0_0_6"/>
<dbReference type="AlphaFoldDB" id="A7MN33"/>
<protein>
    <submittedName>
        <fullName evidence="1">Uncharacterized protein</fullName>
    </submittedName>
</protein>
<proteinExistence type="predicted"/>
<gene>
    <name evidence="1" type="ordered locus">ESA_03019</name>
</gene>
<dbReference type="Proteomes" id="UP000000260">
    <property type="component" value="Chromosome"/>
</dbReference>
<reference evidence="1 2" key="1">
    <citation type="journal article" date="2010" name="PLoS ONE">
        <title>Genome sequence of Cronobacter sakazakii BAA-894 and comparative genomic hybridization analysis with other Cronobacter species.</title>
        <authorList>
            <person name="Kucerova E."/>
            <person name="Clifton S.W."/>
            <person name="Xia X.Q."/>
            <person name="Long F."/>
            <person name="Porwollik S."/>
            <person name="Fulton L."/>
            <person name="Fronick C."/>
            <person name="Minx P."/>
            <person name="Kyung K."/>
            <person name="Warren W."/>
            <person name="Fulton R."/>
            <person name="Feng D."/>
            <person name="Wollam A."/>
            <person name="Shah N."/>
            <person name="Bhonagiri V."/>
            <person name="Nash W.E."/>
            <person name="Hallsworth-Pepin K."/>
            <person name="Wilson R.K."/>
            <person name="McClelland M."/>
            <person name="Forsythe S.J."/>
        </authorList>
    </citation>
    <scope>NUCLEOTIDE SEQUENCE [LARGE SCALE GENOMIC DNA]</scope>
    <source>
        <strain evidence="1 2">ATCC BAA-894</strain>
    </source>
</reference>
<evidence type="ECO:0000313" key="1">
    <source>
        <dbReference type="EMBL" id="ABU78248.1"/>
    </source>
</evidence>
<evidence type="ECO:0000313" key="2">
    <source>
        <dbReference type="Proteomes" id="UP000000260"/>
    </source>
</evidence>
<keyword evidence="2" id="KW-1185">Reference proteome</keyword>
<organism evidence="1 2">
    <name type="scientific">Cronobacter sakazakii (strain ATCC BAA-894)</name>
    <name type="common">Enterobacter sakazakii</name>
    <dbReference type="NCBI Taxonomy" id="290339"/>
    <lineage>
        <taxon>Bacteria</taxon>
        <taxon>Pseudomonadati</taxon>
        <taxon>Pseudomonadota</taxon>
        <taxon>Gammaproteobacteria</taxon>
        <taxon>Enterobacterales</taxon>
        <taxon>Enterobacteriaceae</taxon>
        <taxon>Cronobacter</taxon>
    </lineage>
</organism>
<sequence>MLSFIMAFSLHQTAFPDHTIKLFGDTGEQGRRPFRRNLPAACWS</sequence>
<dbReference type="KEGG" id="esa:ESA_03019"/>
<name>A7MN33_CROS8</name>
<dbReference type="EMBL" id="CP000783">
    <property type="protein sequence ID" value="ABU78248.1"/>
    <property type="molecule type" value="Genomic_DNA"/>
</dbReference>